<dbReference type="STRING" id="797419.SAMN05216556_11148"/>
<dbReference type="SUPFAM" id="SSF69754">
    <property type="entry name" value="Ribosome binding protein Y (YfiA homologue)"/>
    <property type="match status" value="1"/>
</dbReference>
<evidence type="ECO:0000313" key="1">
    <source>
        <dbReference type="EMBL" id="SHJ08612.1"/>
    </source>
</evidence>
<dbReference type="InterPro" id="IPR003489">
    <property type="entry name" value="RHF/RaiA"/>
</dbReference>
<gene>
    <name evidence="1" type="ORF">SAMN04487908_10967</name>
</gene>
<proteinExistence type="predicted"/>
<name>A0A1M6GF73_9FLAO</name>
<dbReference type="NCBIfam" id="TIGR00741">
    <property type="entry name" value="yfiA"/>
    <property type="match status" value="1"/>
</dbReference>
<dbReference type="AlphaFoldDB" id="A0A1M6GF73"/>
<organism evidence="1 2">
    <name type="scientific">Aequorivita viscosa</name>
    <dbReference type="NCBI Taxonomy" id="797419"/>
    <lineage>
        <taxon>Bacteria</taxon>
        <taxon>Pseudomonadati</taxon>
        <taxon>Bacteroidota</taxon>
        <taxon>Flavobacteriia</taxon>
        <taxon>Flavobacteriales</taxon>
        <taxon>Flavobacteriaceae</taxon>
        <taxon>Aequorivita</taxon>
    </lineage>
</organism>
<keyword evidence="2" id="KW-1185">Reference proteome</keyword>
<dbReference type="RefSeq" id="WP_073217297.1">
    <property type="nucleotide sequence ID" value="NZ_FNNS01000011.1"/>
</dbReference>
<dbReference type="EMBL" id="FQYV01000009">
    <property type="protein sequence ID" value="SHJ08612.1"/>
    <property type="molecule type" value="Genomic_DNA"/>
</dbReference>
<evidence type="ECO:0000313" key="2">
    <source>
        <dbReference type="Proteomes" id="UP000184172"/>
    </source>
</evidence>
<accession>A0A1M6GF73</accession>
<dbReference type="Gene3D" id="3.30.160.100">
    <property type="entry name" value="Ribosome hibernation promotion factor-like"/>
    <property type="match status" value="1"/>
</dbReference>
<protein>
    <submittedName>
        <fullName evidence="1">Putative sigma-54 modulation protein</fullName>
    </submittedName>
</protein>
<reference evidence="2" key="1">
    <citation type="submission" date="2016-11" db="EMBL/GenBank/DDBJ databases">
        <authorList>
            <person name="Varghese N."/>
            <person name="Submissions S."/>
        </authorList>
    </citation>
    <scope>NUCLEOTIDE SEQUENCE [LARGE SCALE GENOMIC DNA]</scope>
    <source>
        <strain evidence="2">DSM 26349</strain>
    </source>
</reference>
<dbReference type="Proteomes" id="UP000184172">
    <property type="component" value="Unassembled WGS sequence"/>
</dbReference>
<sequence length="100" mass="11446">MNIHFEYHDVAASSRLEEFISEKLNKLENKYDFIVKADVYLKKENSNNPELGKICSVKLGTPGQTIFAETSSGTFEASIAKVITELRSQLQRQKEKMRPH</sequence>
<dbReference type="OrthoDB" id="9808702at2"/>
<dbReference type="Pfam" id="PF02482">
    <property type="entry name" value="Ribosomal_S30AE"/>
    <property type="match status" value="1"/>
</dbReference>
<dbReference type="InterPro" id="IPR036567">
    <property type="entry name" value="RHF-like"/>
</dbReference>